<evidence type="ECO:0000313" key="2">
    <source>
        <dbReference type="EMBL" id="NNU44227.1"/>
    </source>
</evidence>
<feature type="chain" id="PRO_5032750269" evidence="1">
    <location>
        <begin position="19"/>
        <end position="131"/>
    </location>
</feature>
<organism evidence="2 3">
    <name type="scientific">Ramlibacter montanisoli</name>
    <dbReference type="NCBI Taxonomy" id="2732512"/>
    <lineage>
        <taxon>Bacteria</taxon>
        <taxon>Pseudomonadati</taxon>
        <taxon>Pseudomonadota</taxon>
        <taxon>Betaproteobacteria</taxon>
        <taxon>Burkholderiales</taxon>
        <taxon>Comamonadaceae</taxon>
        <taxon>Ramlibacter</taxon>
    </lineage>
</organism>
<proteinExistence type="predicted"/>
<evidence type="ECO:0000256" key="1">
    <source>
        <dbReference type="SAM" id="SignalP"/>
    </source>
</evidence>
<dbReference type="AlphaFoldDB" id="A0A849KDG2"/>
<dbReference type="Proteomes" id="UP000552954">
    <property type="component" value="Unassembled WGS sequence"/>
</dbReference>
<dbReference type="RefSeq" id="WP_171560804.1">
    <property type="nucleotide sequence ID" value="NZ_JABFCS010000001.1"/>
</dbReference>
<name>A0A849KDG2_9BURK</name>
<gene>
    <name evidence="2" type="ORF">HK415_15290</name>
</gene>
<reference evidence="2 3" key="1">
    <citation type="submission" date="2020-05" db="EMBL/GenBank/DDBJ databases">
        <authorList>
            <person name="Khan S.A."/>
            <person name="Jeon C.O."/>
            <person name="Chun B.H."/>
        </authorList>
    </citation>
    <scope>NUCLEOTIDE SEQUENCE [LARGE SCALE GENOMIC DNA]</scope>
    <source>
        <strain evidence="2 3">B156</strain>
    </source>
</reference>
<keyword evidence="3" id="KW-1185">Reference proteome</keyword>
<feature type="signal peptide" evidence="1">
    <location>
        <begin position="1"/>
        <end position="18"/>
    </location>
</feature>
<reference evidence="2 3" key="2">
    <citation type="submission" date="2020-06" db="EMBL/GenBank/DDBJ databases">
        <title>Ramlibacter rhizophilus sp. nov., isolated from rhizosphere soil of national flower Mugunghwa from South Korea.</title>
        <authorList>
            <person name="Zheng-Fei Y."/>
            <person name="Huan T."/>
        </authorList>
    </citation>
    <scope>NUCLEOTIDE SEQUENCE [LARGE SCALE GENOMIC DNA]</scope>
    <source>
        <strain evidence="2 3">B156</strain>
    </source>
</reference>
<keyword evidence="1" id="KW-0732">Signal</keyword>
<accession>A0A849KDG2</accession>
<comment type="caution">
    <text evidence="2">The sequence shown here is derived from an EMBL/GenBank/DDBJ whole genome shotgun (WGS) entry which is preliminary data.</text>
</comment>
<protein>
    <submittedName>
        <fullName evidence="2">Uncharacterized protein</fullName>
    </submittedName>
</protein>
<dbReference type="PROSITE" id="PS51257">
    <property type="entry name" value="PROKAR_LIPOPROTEIN"/>
    <property type="match status" value="1"/>
</dbReference>
<evidence type="ECO:0000313" key="3">
    <source>
        <dbReference type="Proteomes" id="UP000552954"/>
    </source>
</evidence>
<dbReference type="EMBL" id="JABFCS010000001">
    <property type="protein sequence ID" value="NNU44227.1"/>
    <property type="molecule type" value="Genomic_DNA"/>
</dbReference>
<sequence>MRTIAILLSPLVLLAACANPPVVGTLPACEHAAVPPGAVFGVRHGADIATFPSSVPRGHTGCQRVWFGDRARPAAMEVLATYYFDQGHVRRLVGRVPGGASYDCHYRDGALDANVSQNVAQCPKASEVNPR</sequence>